<evidence type="ECO:0000313" key="1">
    <source>
        <dbReference type="EMBL" id="CDG97174.1"/>
    </source>
</evidence>
<dbReference type="AlphaFoldDB" id="A0A077NE71"/>
<dbReference type="EMBL" id="CBSW010000166">
    <property type="protein sequence ID" value="CDG97174.1"/>
    <property type="molecule type" value="Genomic_DNA"/>
</dbReference>
<name>A0A077NE71_XENBV</name>
<proteinExistence type="predicted"/>
<dbReference type="HOGENOM" id="CLU_2866802_0_0_6"/>
<accession>A0A077NE71</accession>
<reference evidence="1" key="1">
    <citation type="submission" date="2013-07" db="EMBL/GenBank/DDBJ databases">
        <title>Sub-species coevolution in mutualistic symbiosis.</title>
        <authorList>
            <person name="Murfin K."/>
            <person name="Klassen J."/>
            <person name="Lee M."/>
            <person name="Forst S."/>
            <person name="Stock P."/>
            <person name="Goodrich-Blair H."/>
        </authorList>
    </citation>
    <scope>NUCLEOTIDE SEQUENCE [LARGE SCALE GENOMIC DNA]</scope>
    <source>
        <strain evidence="1">Puntauvense</strain>
    </source>
</reference>
<comment type="caution">
    <text evidence="1">The sequence shown here is derived from an EMBL/GenBank/DDBJ whole genome shotgun (WGS) entry which is preliminary data.</text>
</comment>
<evidence type="ECO:0000313" key="2">
    <source>
        <dbReference type="Proteomes" id="UP000028511"/>
    </source>
</evidence>
<sequence length="64" mass="7310">MGMVISTIPFVCAGIEISSTPFAHVRFSQLKSFLQLTLLHTQERLSLSCHSKNIEIQIWFVFKV</sequence>
<gene>
    <name evidence="1" type="ORF">XBP1_2480066</name>
</gene>
<protein>
    <submittedName>
        <fullName evidence="1">Uncharacterized protein</fullName>
    </submittedName>
</protein>
<dbReference type="Proteomes" id="UP000028511">
    <property type="component" value="Unassembled WGS sequence"/>
</dbReference>
<organism evidence="1 2">
    <name type="scientific">Xenorhabdus bovienii str. puntauvense</name>
    <dbReference type="NCBI Taxonomy" id="1398201"/>
    <lineage>
        <taxon>Bacteria</taxon>
        <taxon>Pseudomonadati</taxon>
        <taxon>Pseudomonadota</taxon>
        <taxon>Gammaproteobacteria</taxon>
        <taxon>Enterobacterales</taxon>
        <taxon>Morganellaceae</taxon>
        <taxon>Xenorhabdus</taxon>
    </lineage>
</organism>